<name>A0A4R1KCA0_9BACT</name>
<dbReference type="EMBL" id="SMGG01000003">
    <property type="protein sequence ID" value="TCK61757.1"/>
    <property type="molecule type" value="Genomic_DNA"/>
</dbReference>
<keyword evidence="2" id="KW-1185">Reference proteome</keyword>
<dbReference type="Proteomes" id="UP000294614">
    <property type="component" value="Unassembled WGS sequence"/>
</dbReference>
<evidence type="ECO:0000313" key="2">
    <source>
        <dbReference type="Proteomes" id="UP000294614"/>
    </source>
</evidence>
<protein>
    <submittedName>
        <fullName evidence="1">Uncharacterized protein</fullName>
    </submittedName>
</protein>
<dbReference type="OrthoDB" id="9816365at2"/>
<proteinExistence type="predicted"/>
<reference evidence="1 2" key="1">
    <citation type="submission" date="2019-03" db="EMBL/GenBank/DDBJ databases">
        <title>Genomic Encyclopedia of Type Strains, Phase IV (KMG-IV): sequencing the most valuable type-strain genomes for metagenomic binning, comparative biology and taxonomic classification.</title>
        <authorList>
            <person name="Goeker M."/>
        </authorList>
    </citation>
    <scope>NUCLEOTIDE SEQUENCE [LARGE SCALE GENOMIC DNA]</scope>
    <source>
        <strain evidence="1 2">DSM 24984</strain>
    </source>
</reference>
<dbReference type="AlphaFoldDB" id="A0A4R1KCA0"/>
<sequence>MMTAGCFSAYAADELVIFNREYYAVKDLNSTDIWKLKELLISADKGAAKNAGVILGRHYVRQGELDRGYKLLKENLDDSYFDRFMRINAHLWVYDAALKSKDDDIVKIEKEYLAKETLDDKADKAFRIYCSQEKLNIDSENVKACINRTVPDKKPESVFDLKPVVKAVPSVTAVAAVPVVVPSPSAPVVILPEAPKTAMAPRVAEEKPAVQPAEPAPTPEIIPEPVKEQPVKQPAGTRGKVVVNVLNSFQNPEIVEAMLYTISRQKVSVELDFKGDKSYYDYVIDAGSATITSNGTTYSFAAGRKENMKKACELAVTMGAKLIVLGYSEGFKDTAAEIADSFKGTAQFMLFNIQEKDFQGRMREFKNKAGGQPLSYVISGTQEQVLKVLPFLKYYSPRPDKTVIVNAVDTVSKKYVTGEYGEFAKNTYVVTDLVVSESAAAETFAADFTKDFNKAPVISDFIGHDFIQFIEKNRNPSAGNEYLSSIKEVQKGSVKREAGAYRIIGGGKLTKMEN</sequence>
<accession>A0A4R1KCA0</accession>
<evidence type="ECO:0000313" key="1">
    <source>
        <dbReference type="EMBL" id="TCK61757.1"/>
    </source>
</evidence>
<organism evidence="1 2">
    <name type="scientific">Seleniivibrio woodruffii</name>
    <dbReference type="NCBI Taxonomy" id="1078050"/>
    <lineage>
        <taxon>Bacteria</taxon>
        <taxon>Pseudomonadati</taxon>
        <taxon>Deferribacterota</taxon>
        <taxon>Deferribacteres</taxon>
        <taxon>Deferribacterales</taxon>
        <taxon>Geovibrionaceae</taxon>
        <taxon>Seleniivibrio</taxon>
    </lineage>
</organism>
<comment type="caution">
    <text evidence="1">The sequence shown here is derived from an EMBL/GenBank/DDBJ whole genome shotgun (WGS) entry which is preliminary data.</text>
</comment>
<gene>
    <name evidence="1" type="ORF">C8D98_0263</name>
</gene>
<dbReference type="RefSeq" id="WP_132871303.1">
    <property type="nucleotide sequence ID" value="NZ_VISF01000001.1"/>
</dbReference>